<dbReference type="FunFam" id="3.30.50.10:FF:000001">
    <property type="entry name" value="GATA transcription factor (GATAd)"/>
    <property type="match status" value="1"/>
</dbReference>
<dbReference type="InterPro" id="IPR039355">
    <property type="entry name" value="Transcription_factor_GATA"/>
</dbReference>
<feature type="domain" description="GATA-type" evidence="13">
    <location>
        <begin position="247"/>
        <end position="301"/>
    </location>
</feature>
<dbReference type="AlphaFoldDB" id="A0A6J8C1E1"/>
<evidence type="ECO:0000256" key="7">
    <source>
        <dbReference type="ARBA" id="ARBA00023125"/>
    </source>
</evidence>
<feature type="compositionally biased region" description="Low complexity" evidence="12">
    <location>
        <begin position="120"/>
        <end position="141"/>
    </location>
</feature>
<evidence type="ECO:0000256" key="1">
    <source>
        <dbReference type="ARBA" id="ARBA00004123"/>
    </source>
</evidence>
<name>A0A6J8C1E1_MYTCO</name>
<dbReference type="GO" id="GO:0008270">
    <property type="term" value="F:zinc ion binding"/>
    <property type="evidence" value="ECO:0007669"/>
    <property type="project" value="UniProtKB-KW"/>
</dbReference>
<evidence type="ECO:0000256" key="12">
    <source>
        <dbReference type="SAM" id="MobiDB-lite"/>
    </source>
</evidence>
<dbReference type="OrthoDB" id="515401at2759"/>
<keyword evidence="3" id="KW-0677">Repeat</keyword>
<feature type="compositionally biased region" description="Polar residues" evidence="12">
    <location>
        <begin position="1"/>
        <end position="11"/>
    </location>
</feature>
<reference evidence="14 15" key="1">
    <citation type="submission" date="2020-06" db="EMBL/GenBank/DDBJ databases">
        <authorList>
            <person name="Li R."/>
            <person name="Bekaert M."/>
        </authorList>
    </citation>
    <scope>NUCLEOTIDE SEQUENCE [LARGE SCALE GENOMIC DNA]</scope>
    <source>
        <strain evidence="15">wild</strain>
    </source>
</reference>
<feature type="region of interest" description="Disordered" evidence="12">
    <location>
        <begin position="1"/>
        <end position="27"/>
    </location>
</feature>
<dbReference type="GO" id="GO:0000978">
    <property type="term" value="F:RNA polymerase II cis-regulatory region sequence-specific DNA binding"/>
    <property type="evidence" value="ECO:0007669"/>
    <property type="project" value="TreeGrafter"/>
</dbReference>
<evidence type="ECO:0000256" key="9">
    <source>
        <dbReference type="ARBA" id="ARBA00023163"/>
    </source>
</evidence>
<dbReference type="PRINTS" id="PR00619">
    <property type="entry name" value="GATAZNFINGER"/>
</dbReference>
<feature type="zinc finger region" description="GATA-type 2" evidence="11">
    <location>
        <begin position="307"/>
        <end position="331"/>
    </location>
</feature>
<evidence type="ECO:0000256" key="5">
    <source>
        <dbReference type="ARBA" id="ARBA00022833"/>
    </source>
</evidence>
<evidence type="ECO:0000256" key="11">
    <source>
        <dbReference type="PIRSR" id="PIRSR003027-1"/>
    </source>
</evidence>
<proteinExistence type="predicted"/>
<keyword evidence="15" id="KW-1185">Reference proteome</keyword>
<dbReference type="PANTHER" id="PTHR10071">
    <property type="entry name" value="TRANSCRIPTION FACTOR GATA FAMILY MEMBER"/>
    <property type="match status" value="1"/>
</dbReference>
<keyword evidence="2 11" id="KW-0479">Metal-binding</keyword>
<dbReference type="InterPro" id="IPR016374">
    <property type="entry name" value="TF_GATA-2/3"/>
</dbReference>
<keyword evidence="7" id="KW-0238">DNA-binding</keyword>
<dbReference type="Gene3D" id="3.30.50.10">
    <property type="entry name" value="Erythroid Transcription Factor GATA-1, subunit A"/>
    <property type="match status" value="2"/>
</dbReference>
<accession>A0A6J8C1E1</accession>
<dbReference type="GO" id="GO:0045165">
    <property type="term" value="P:cell fate commitment"/>
    <property type="evidence" value="ECO:0007669"/>
    <property type="project" value="TreeGrafter"/>
</dbReference>
<evidence type="ECO:0000256" key="6">
    <source>
        <dbReference type="ARBA" id="ARBA00023015"/>
    </source>
</evidence>
<dbReference type="GO" id="GO:0000122">
    <property type="term" value="P:negative regulation of transcription by RNA polymerase II"/>
    <property type="evidence" value="ECO:0007669"/>
    <property type="project" value="TreeGrafter"/>
</dbReference>
<dbReference type="GO" id="GO:0045944">
    <property type="term" value="P:positive regulation of transcription by RNA polymerase II"/>
    <property type="evidence" value="ECO:0007669"/>
    <property type="project" value="TreeGrafter"/>
</dbReference>
<dbReference type="PANTHER" id="PTHR10071:SF281">
    <property type="entry name" value="BOX A-BINDING FACTOR-RELATED"/>
    <property type="match status" value="1"/>
</dbReference>
<dbReference type="SMART" id="SM00401">
    <property type="entry name" value="ZnF_GATA"/>
    <property type="match status" value="2"/>
</dbReference>
<dbReference type="PROSITE" id="PS50114">
    <property type="entry name" value="GATA_ZN_FINGER_2"/>
    <property type="match status" value="2"/>
</dbReference>
<keyword evidence="10" id="KW-0539">Nucleus</keyword>
<keyword evidence="9" id="KW-0804">Transcription</keyword>
<feature type="region of interest" description="Disordered" evidence="12">
    <location>
        <begin position="117"/>
        <end position="183"/>
    </location>
</feature>
<evidence type="ECO:0000256" key="4">
    <source>
        <dbReference type="ARBA" id="ARBA00022771"/>
    </source>
</evidence>
<keyword evidence="5 11" id="KW-0862">Zinc</keyword>
<evidence type="ECO:0000256" key="2">
    <source>
        <dbReference type="ARBA" id="ARBA00022723"/>
    </source>
</evidence>
<dbReference type="Pfam" id="PF00320">
    <property type="entry name" value="GATA"/>
    <property type="match status" value="2"/>
</dbReference>
<comment type="subcellular location">
    <subcellularLocation>
        <location evidence="1">Nucleus</location>
    </subcellularLocation>
</comment>
<dbReference type="PROSITE" id="PS00344">
    <property type="entry name" value="GATA_ZN_FINGER_1"/>
    <property type="match status" value="2"/>
</dbReference>
<evidence type="ECO:0000256" key="3">
    <source>
        <dbReference type="ARBA" id="ARBA00022737"/>
    </source>
</evidence>
<feature type="compositionally biased region" description="Polar residues" evidence="12">
    <location>
        <begin position="152"/>
        <end position="161"/>
    </location>
</feature>
<organism evidence="14 15">
    <name type="scientific">Mytilus coruscus</name>
    <name type="common">Sea mussel</name>
    <dbReference type="NCBI Taxonomy" id="42192"/>
    <lineage>
        <taxon>Eukaryota</taxon>
        <taxon>Metazoa</taxon>
        <taxon>Spiralia</taxon>
        <taxon>Lophotrochozoa</taxon>
        <taxon>Mollusca</taxon>
        <taxon>Bivalvia</taxon>
        <taxon>Autobranchia</taxon>
        <taxon>Pteriomorphia</taxon>
        <taxon>Mytilida</taxon>
        <taxon>Mytiloidea</taxon>
        <taxon>Mytilidae</taxon>
        <taxon>Mytilinae</taxon>
        <taxon>Mytilus</taxon>
    </lineage>
</organism>
<dbReference type="SUPFAM" id="SSF57716">
    <property type="entry name" value="Glucocorticoid receptor-like (DNA-binding domain)"/>
    <property type="match status" value="2"/>
</dbReference>
<dbReference type="CDD" id="cd00202">
    <property type="entry name" value="ZnF_GATA"/>
    <property type="match status" value="2"/>
</dbReference>
<evidence type="ECO:0000313" key="14">
    <source>
        <dbReference type="EMBL" id="CAC5388930.1"/>
    </source>
</evidence>
<evidence type="ECO:0000256" key="10">
    <source>
        <dbReference type="ARBA" id="ARBA00023242"/>
    </source>
</evidence>
<feature type="zinc finger region" description="GATA-type 1" evidence="11">
    <location>
        <begin position="253"/>
        <end position="277"/>
    </location>
</feature>
<dbReference type="InterPro" id="IPR013088">
    <property type="entry name" value="Znf_NHR/GATA"/>
</dbReference>
<dbReference type="Proteomes" id="UP000507470">
    <property type="component" value="Unassembled WGS sequence"/>
</dbReference>
<dbReference type="FunFam" id="3.30.50.10:FF:000032">
    <property type="entry name" value="Transcription factor GATA-3"/>
    <property type="match status" value="1"/>
</dbReference>
<sequence>MDVSAEQQHASSWLRAEAPRVGSYEPTPGMLPSEDIGEMFTPHFLDQSSHMNAAAGYYNQAARAMGSYRSSHVSASSQVCRPHFPTPLHSWITDAKSMVPHAHSGWPMSPFNSKGLSHVSNSAGQLSGSSSSIPTSSSFNFPPTPPKDGTPENVNASTEYTPESKPVKTDIHDNQSPSYSHTAHPMPTYPSYVTPGSDYAGSLGFHPGSMFKSTIPRPRTKTRSSAGRCSADEMYSMILPGSQRHNIPEGRECVNCGATSTPLWRRDGTGHYLCNACGLYHKMNGQNRPLIKPKRRLSAARRAGTSCANCGTSTTTLWRRNQNGDPVCNACGLYYKLHNVSRPLTMKKDGIQTRNRKMSTKSKKNKKGMMMSDFLKPLEKSFGGFPAMQGMHAPMPTYMGGYPSMGSGHMQNAAGLSHGGFSGGSNYFAPSSYASSFSSIPNISSSGFSSGLNLSTSSMVGAMA</sequence>
<evidence type="ECO:0000256" key="8">
    <source>
        <dbReference type="ARBA" id="ARBA00023159"/>
    </source>
</evidence>
<feature type="domain" description="GATA-type" evidence="13">
    <location>
        <begin position="301"/>
        <end position="354"/>
    </location>
</feature>
<dbReference type="PIRSF" id="PIRSF003027">
    <property type="entry name" value="TF_GATA-1/2/3"/>
    <property type="match status" value="1"/>
</dbReference>
<dbReference type="GO" id="GO:0000981">
    <property type="term" value="F:DNA-binding transcription factor activity, RNA polymerase II-specific"/>
    <property type="evidence" value="ECO:0007669"/>
    <property type="project" value="InterPro"/>
</dbReference>
<evidence type="ECO:0000313" key="15">
    <source>
        <dbReference type="Proteomes" id="UP000507470"/>
    </source>
</evidence>
<gene>
    <name evidence="14" type="ORF">MCOR_24159</name>
</gene>
<keyword evidence="4 11" id="KW-0863">Zinc-finger</keyword>
<dbReference type="GO" id="GO:0005634">
    <property type="term" value="C:nucleus"/>
    <property type="evidence" value="ECO:0007669"/>
    <property type="project" value="UniProtKB-SubCell"/>
</dbReference>
<protein>
    <submittedName>
        <fullName evidence="14">GATA2</fullName>
    </submittedName>
</protein>
<keyword evidence="6" id="KW-0805">Transcription regulation</keyword>
<evidence type="ECO:0000259" key="13">
    <source>
        <dbReference type="PROSITE" id="PS50114"/>
    </source>
</evidence>
<dbReference type="InterPro" id="IPR000679">
    <property type="entry name" value="Znf_GATA"/>
</dbReference>
<dbReference type="EMBL" id="CACVKT020004298">
    <property type="protein sequence ID" value="CAC5388930.1"/>
    <property type="molecule type" value="Genomic_DNA"/>
</dbReference>
<keyword evidence="8" id="KW-0010">Activator</keyword>